<dbReference type="EMBL" id="JACOGC010000003">
    <property type="protein sequence ID" value="MBC3885392.1"/>
    <property type="molecule type" value="Genomic_DNA"/>
</dbReference>
<organism evidence="2 3">
    <name type="scientific">Undibacterium griseum</name>
    <dbReference type="NCBI Taxonomy" id="2762295"/>
    <lineage>
        <taxon>Bacteria</taxon>
        <taxon>Pseudomonadati</taxon>
        <taxon>Pseudomonadota</taxon>
        <taxon>Betaproteobacteria</taxon>
        <taxon>Burkholderiales</taxon>
        <taxon>Oxalobacteraceae</taxon>
        <taxon>Undibacterium</taxon>
    </lineage>
</organism>
<dbReference type="NCBIfam" id="NF041043">
    <property type="entry name" value="BPSS1780_fam"/>
    <property type="match status" value="1"/>
</dbReference>
<evidence type="ECO:0000256" key="1">
    <source>
        <dbReference type="SAM" id="Phobius"/>
    </source>
</evidence>
<feature type="transmembrane region" description="Helical" evidence="1">
    <location>
        <begin position="139"/>
        <end position="167"/>
    </location>
</feature>
<dbReference type="InterPro" id="IPR047798">
    <property type="entry name" value="BPSS1780-like"/>
</dbReference>
<keyword evidence="1" id="KW-0472">Membrane</keyword>
<feature type="transmembrane region" description="Helical" evidence="1">
    <location>
        <begin position="93"/>
        <end position="114"/>
    </location>
</feature>
<feature type="transmembrane region" description="Helical" evidence="1">
    <location>
        <begin position="27"/>
        <end position="47"/>
    </location>
</feature>
<dbReference type="Proteomes" id="UP000613113">
    <property type="component" value="Unassembled WGS sequence"/>
</dbReference>
<comment type="caution">
    <text evidence="2">The sequence shown here is derived from an EMBL/GenBank/DDBJ whole genome shotgun (WGS) entry which is preliminary data.</text>
</comment>
<evidence type="ECO:0000313" key="3">
    <source>
        <dbReference type="Proteomes" id="UP000613113"/>
    </source>
</evidence>
<evidence type="ECO:0008006" key="4">
    <source>
        <dbReference type="Google" id="ProtNLM"/>
    </source>
</evidence>
<name>A0ABR6YNB7_9BURK</name>
<keyword evidence="3" id="KW-1185">Reference proteome</keyword>
<keyword evidence="1" id="KW-1133">Transmembrane helix</keyword>
<gene>
    <name evidence="2" type="ORF">H8K27_09660</name>
</gene>
<sequence length="254" mass="28313">MSQIHPSAGWSWVKQGFQLFRRQPAEMLTLFFAYMFLNMAISLLPLLGHFMPLLLIPVFAMSFMHASFLIEQGVKVHPGVLLAGFRSPALPRLLGLGCLYLLAISLATLISQLVDDGALYQLISSQKPLDPKDVPQGRLLLGMLVAALSFLPALMAFWFAGPLIMWHRMSVGKALFYSFFSVKRAGRAFLVYAAAWFVISGLLPAMLVEILIAMTDNTVFVILLMMPVLALLTTIRYCSFYPSFRDIFGKPDSL</sequence>
<feature type="transmembrane region" description="Helical" evidence="1">
    <location>
        <begin position="219"/>
        <end position="238"/>
    </location>
</feature>
<evidence type="ECO:0000313" key="2">
    <source>
        <dbReference type="EMBL" id="MBC3885392.1"/>
    </source>
</evidence>
<protein>
    <recommendedName>
        <fullName evidence="4">Transmembrane protein</fullName>
    </recommendedName>
</protein>
<keyword evidence="1" id="KW-0812">Transmembrane</keyword>
<accession>A0ABR6YNB7</accession>
<proteinExistence type="predicted"/>
<feature type="transmembrane region" description="Helical" evidence="1">
    <location>
        <begin position="188"/>
        <end position="213"/>
    </location>
</feature>
<dbReference type="RefSeq" id="WP_186862961.1">
    <property type="nucleotide sequence ID" value="NZ_JACOGC010000003.1"/>
</dbReference>
<reference evidence="2 3" key="1">
    <citation type="submission" date="2020-08" db="EMBL/GenBank/DDBJ databases">
        <title>Novel species isolated from subtropical streams in China.</title>
        <authorList>
            <person name="Lu H."/>
        </authorList>
    </citation>
    <scope>NUCLEOTIDE SEQUENCE [LARGE SCALE GENOMIC DNA]</scope>
    <source>
        <strain evidence="2 3">FT31W</strain>
    </source>
</reference>